<reference evidence="4 5" key="1">
    <citation type="submission" date="2019-09" db="EMBL/GenBank/DDBJ databases">
        <title>Draft genome sequence of Acinetobacter tandoii W4-4-4 isolated from environmental water sample.</title>
        <authorList>
            <person name="Wee S.K."/>
            <person name="Yan B."/>
            <person name="Mustaffa S.B."/>
            <person name="Yap E.P.H."/>
        </authorList>
    </citation>
    <scope>NUCLEOTIDE SEQUENCE [LARGE SCALE GENOMIC DNA]</scope>
    <source>
        <strain evidence="4 5">W4-4-4</strain>
    </source>
</reference>
<dbReference type="InterPro" id="IPR050266">
    <property type="entry name" value="AB_hydrolase_sf"/>
</dbReference>
<comment type="similarity">
    <text evidence="2">Belongs to the AB hydrolase superfamily. Hydrolase RutD family.</text>
</comment>
<comment type="function">
    <text evidence="2">Involved in pyrimidine catabolism. May facilitate the hydrolysis of carbamate, a reaction that can also occur spontaneously.</text>
</comment>
<evidence type="ECO:0000313" key="4">
    <source>
        <dbReference type="EMBL" id="KAB1855174.1"/>
    </source>
</evidence>
<dbReference type="InterPro" id="IPR000073">
    <property type="entry name" value="AB_hydrolase_1"/>
</dbReference>
<dbReference type="RefSeq" id="WP_151504722.1">
    <property type="nucleotide sequence ID" value="NZ_VXLD01000005.1"/>
</dbReference>
<name>A0A5N4WDA0_9GAMM</name>
<accession>A0A5N4WDA0</accession>
<feature type="domain" description="AB hydrolase-1" evidence="3">
    <location>
        <begin position="17"/>
        <end position="124"/>
    </location>
</feature>
<evidence type="ECO:0000313" key="5">
    <source>
        <dbReference type="Proteomes" id="UP000325788"/>
    </source>
</evidence>
<dbReference type="GO" id="GO:0019740">
    <property type="term" value="P:nitrogen utilization"/>
    <property type="evidence" value="ECO:0007669"/>
    <property type="project" value="UniProtKB-UniRule"/>
</dbReference>
<gene>
    <name evidence="2 4" type="primary">rutD</name>
    <name evidence="4" type="ORF">F4W09_10170</name>
</gene>
<comment type="caution">
    <text evidence="4">The sequence shown here is derived from an EMBL/GenBank/DDBJ whole genome shotgun (WGS) entry which is preliminary data.</text>
</comment>
<dbReference type="GO" id="GO:0016811">
    <property type="term" value="F:hydrolase activity, acting on carbon-nitrogen (but not peptide) bonds, in linear amides"/>
    <property type="evidence" value="ECO:0007669"/>
    <property type="project" value="InterPro"/>
</dbReference>
<dbReference type="GO" id="GO:0006212">
    <property type="term" value="P:uracil catabolic process"/>
    <property type="evidence" value="ECO:0007669"/>
    <property type="project" value="UniProtKB-UniRule"/>
</dbReference>
<dbReference type="EC" id="3.5.1.-" evidence="2"/>
<evidence type="ECO:0000256" key="1">
    <source>
        <dbReference type="ARBA" id="ARBA00022801"/>
    </source>
</evidence>
<dbReference type="EMBL" id="VXLD01000005">
    <property type="protein sequence ID" value="KAB1855174.1"/>
    <property type="molecule type" value="Genomic_DNA"/>
</dbReference>
<keyword evidence="1 2" id="KW-0378">Hydrolase</keyword>
<evidence type="ECO:0000259" key="3">
    <source>
        <dbReference type="Pfam" id="PF00561"/>
    </source>
</evidence>
<dbReference type="Pfam" id="PF00561">
    <property type="entry name" value="Abhydrolase_1"/>
    <property type="match status" value="1"/>
</dbReference>
<dbReference type="InterPro" id="IPR019913">
    <property type="entry name" value="Pyrimidine_utilisation_RutD"/>
</dbReference>
<proteinExistence type="inferred from homology"/>
<dbReference type="SUPFAM" id="SSF53474">
    <property type="entry name" value="alpha/beta-Hydrolases"/>
    <property type="match status" value="1"/>
</dbReference>
<protein>
    <recommendedName>
        <fullName evidence="2">Putative carbamate hydrolase RutD</fullName>
        <ecNumber evidence="2">3.5.1.-</ecNumber>
    </recommendedName>
    <alternativeName>
        <fullName evidence="2">Aminohydrolase</fullName>
    </alternativeName>
</protein>
<sequence>MLYQVFPSQKISAEYIILSAGLGGHGQFWTPQIKALQQHFHVVIYDQEGCHKNAAILDENYSMSDLAKQVMDLLSILNIQEFHFVGHALGGFIGAELAVLLEKSEKTMLSLTVINGWQQLDAHTHKCFSTRIALLQYVGVEAYVRAQALFLYPPAWISAHISDLEIQENKQIEQFPPLLNVFTRLKALMRYELEDETISSLNKIPLYLIATEDDFLVPYQQSYQLKQLFPYAELDVLPQGAHAVTVTQPEIFNQLLLEKLVKKSAEKLAAS</sequence>
<dbReference type="AlphaFoldDB" id="A0A5N4WDA0"/>
<dbReference type="PANTHER" id="PTHR43798">
    <property type="entry name" value="MONOACYLGLYCEROL LIPASE"/>
    <property type="match status" value="1"/>
</dbReference>
<organism evidence="4 5">
    <name type="scientific">Acinetobacter tandoii</name>
    <dbReference type="NCBI Taxonomy" id="202954"/>
    <lineage>
        <taxon>Bacteria</taxon>
        <taxon>Pseudomonadati</taxon>
        <taxon>Pseudomonadota</taxon>
        <taxon>Gammaproteobacteria</taxon>
        <taxon>Moraxellales</taxon>
        <taxon>Moraxellaceae</taxon>
        <taxon>Acinetobacter</taxon>
    </lineage>
</organism>
<evidence type="ECO:0000256" key="2">
    <source>
        <dbReference type="HAMAP-Rule" id="MF_00832"/>
    </source>
</evidence>
<dbReference type="Proteomes" id="UP000325788">
    <property type="component" value="Unassembled WGS sequence"/>
</dbReference>
<dbReference type="InterPro" id="IPR029058">
    <property type="entry name" value="AB_hydrolase_fold"/>
</dbReference>
<dbReference type="NCBIfam" id="TIGR03611">
    <property type="entry name" value="RutD"/>
    <property type="match status" value="1"/>
</dbReference>
<comment type="catalytic activity">
    <reaction evidence="2">
        <text>carbamate + 2 H(+) = NH4(+) + CO2</text>
        <dbReference type="Rhea" id="RHEA:15649"/>
        <dbReference type="ChEBI" id="CHEBI:13941"/>
        <dbReference type="ChEBI" id="CHEBI:15378"/>
        <dbReference type="ChEBI" id="CHEBI:16526"/>
        <dbReference type="ChEBI" id="CHEBI:28938"/>
    </reaction>
</comment>
<dbReference type="Gene3D" id="3.40.50.1820">
    <property type="entry name" value="alpha/beta hydrolase"/>
    <property type="match status" value="1"/>
</dbReference>
<dbReference type="HAMAP" id="MF_00832">
    <property type="entry name" value="RutD"/>
    <property type="match status" value="1"/>
</dbReference>